<dbReference type="InterPro" id="IPR003425">
    <property type="entry name" value="CCB3/YggT"/>
</dbReference>
<evidence type="ECO:0000313" key="3">
    <source>
        <dbReference type="EMBL" id="SDE25861.1"/>
    </source>
</evidence>
<accession>A0A1G7BFJ8</accession>
<dbReference type="OrthoDB" id="47652at2"/>
<dbReference type="AlphaFoldDB" id="A0A1G7BFJ8"/>
<dbReference type="RefSeq" id="WP_092077868.1">
    <property type="nucleotide sequence ID" value="NZ_CALFZY010000006.1"/>
</dbReference>
<dbReference type="GO" id="GO:0016020">
    <property type="term" value="C:membrane"/>
    <property type="evidence" value="ECO:0007669"/>
    <property type="project" value="InterPro"/>
</dbReference>
<dbReference type="Pfam" id="PF02325">
    <property type="entry name" value="CCB3_YggT"/>
    <property type="match status" value="1"/>
</dbReference>
<feature type="transmembrane region" description="Helical" evidence="2">
    <location>
        <begin position="7"/>
        <end position="31"/>
    </location>
</feature>
<gene>
    <name evidence="3" type="ORF">SAMN05661003_10623</name>
</gene>
<comment type="similarity">
    <text evidence="1">Belongs to the YggT family.</text>
</comment>
<protein>
    <submittedName>
        <fullName evidence="3">YggT family protein</fullName>
    </submittedName>
</protein>
<evidence type="ECO:0000313" key="4">
    <source>
        <dbReference type="Proteomes" id="UP000243205"/>
    </source>
</evidence>
<keyword evidence="2" id="KW-1133">Transmembrane helix</keyword>
<keyword evidence="2" id="KW-0812">Transmembrane</keyword>
<keyword evidence="4" id="KW-1185">Reference proteome</keyword>
<name>A0A1G7BFJ8_9BACT</name>
<dbReference type="STRING" id="57664.SAMN05661003_10623"/>
<dbReference type="Proteomes" id="UP000243205">
    <property type="component" value="Unassembled WGS sequence"/>
</dbReference>
<evidence type="ECO:0000256" key="1">
    <source>
        <dbReference type="ARBA" id="ARBA00010894"/>
    </source>
</evidence>
<sequence>MILRELFLALAGLADLAFTLFILLIVARAVLSWVNPDPYNPLVRFIHRATDPVLYRVQRWIPLQFGGIDFSPLVLLLALSFAQRLLHALLVQLAYSF</sequence>
<dbReference type="PANTHER" id="PTHR33219:SF14">
    <property type="entry name" value="PROTEIN COFACTOR ASSEMBLY OF COMPLEX C SUBUNIT B CCB3, CHLOROPLASTIC-RELATED"/>
    <property type="match status" value="1"/>
</dbReference>
<reference evidence="4" key="1">
    <citation type="submission" date="2016-10" db="EMBL/GenBank/DDBJ databases">
        <authorList>
            <person name="Varghese N."/>
            <person name="Submissions S."/>
        </authorList>
    </citation>
    <scope>NUCLEOTIDE SEQUENCE [LARGE SCALE GENOMIC DNA]</scope>
    <source>
        <strain evidence="4">DSM 8987</strain>
    </source>
</reference>
<organism evidence="3 4">
    <name type="scientific">Desulfuromonas thiophila</name>
    <dbReference type="NCBI Taxonomy" id="57664"/>
    <lineage>
        <taxon>Bacteria</taxon>
        <taxon>Pseudomonadati</taxon>
        <taxon>Thermodesulfobacteriota</taxon>
        <taxon>Desulfuromonadia</taxon>
        <taxon>Desulfuromonadales</taxon>
        <taxon>Desulfuromonadaceae</taxon>
        <taxon>Desulfuromonas</taxon>
    </lineage>
</organism>
<evidence type="ECO:0000256" key="2">
    <source>
        <dbReference type="SAM" id="Phobius"/>
    </source>
</evidence>
<keyword evidence="2" id="KW-0472">Membrane</keyword>
<dbReference type="EMBL" id="FNAQ01000006">
    <property type="protein sequence ID" value="SDE25861.1"/>
    <property type="molecule type" value="Genomic_DNA"/>
</dbReference>
<proteinExistence type="inferred from homology"/>
<dbReference type="PANTHER" id="PTHR33219">
    <property type="entry name" value="YLMG HOMOLOG PROTEIN 2, CHLOROPLASTIC"/>
    <property type="match status" value="1"/>
</dbReference>